<dbReference type="Gene3D" id="3.90.320.10">
    <property type="match status" value="1"/>
</dbReference>
<dbReference type="InterPro" id="IPR038726">
    <property type="entry name" value="PDDEXK_AddAB-type"/>
</dbReference>
<dbReference type="NCBIfam" id="TIGR03623">
    <property type="entry name" value="probable DNA repair protein"/>
    <property type="match status" value="1"/>
</dbReference>
<dbReference type="RefSeq" id="WP_133598187.1">
    <property type="nucleotide sequence ID" value="NZ_SNYL01000011.1"/>
</dbReference>
<dbReference type="OrthoDB" id="9761147at2"/>
<name>A0A4R6U5P5_9BURK</name>
<comment type="caution">
    <text evidence="3">The sequence shown here is derived from an EMBL/GenBank/DDBJ whole genome shotgun (WGS) entry which is preliminary data.</text>
</comment>
<dbReference type="Pfam" id="PF12705">
    <property type="entry name" value="PDDEXK_1"/>
    <property type="match status" value="1"/>
</dbReference>
<gene>
    <name evidence="3" type="ORF">DFR43_11152</name>
</gene>
<organism evidence="3 4">
    <name type="scientific">Tepidicella xavieri</name>
    <dbReference type="NCBI Taxonomy" id="360241"/>
    <lineage>
        <taxon>Bacteria</taxon>
        <taxon>Pseudomonadati</taxon>
        <taxon>Pseudomonadota</taxon>
        <taxon>Betaproteobacteria</taxon>
        <taxon>Burkholderiales</taxon>
        <taxon>Tepidicella</taxon>
    </lineage>
</organism>
<dbReference type="InterPro" id="IPR019925">
    <property type="entry name" value="DNA_repair_protein_predicted"/>
</dbReference>
<dbReference type="SUPFAM" id="SSF52540">
    <property type="entry name" value="P-loop containing nucleoside triphosphate hydrolases"/>
    <property type="match status" value="1"/>
</dbReference>
<dbReference type="Proteomes" id="UP000295510">
    <property type="component" value="Unassembled WGS sequence"/>
</dbReference>
<dbReference type="InterPro" id="IPR011604">
    <property type="entry name" value="PDDEXK-like_dom_sf"/>
</dbReference>
<protein>
    <submittedName>
        <fullName evidence="3">Putative DNA repair protein</fullName>
    </submittedName>
</protein>
<dbReference type="AlphaFoldDB" id="A0A4R6U5P5"/>
<dbReference type="Gene3D" id="3.40.50.300">
    <property type="entry name" value="P-loop containing nucleotide triphosphate hydrolases"/>
    <property type="match status" value="1"/>
</dbReference>
<dbReference type="InterPro" id="IPR027417">
    <property type="entry name" value="P-loop_NTPase"/>
</dbReference>
<reference evidence="3 4" key="1">
    <citation type="submission" date="2019-03" db="EMBL/GenBank/DDBJ databases">
        <title>Genomic Encyclopedia of Type Strains, Phase IV (KMG-IV): sequencing the most valuable type-strain genomes for metagenomic binning, comparative biology and taxonomic classification.</title>
        <authorList>
            <person name="Goeker M."/>
        </authorList>
    </citation>
    <scope>NUCLEOTIDE SEQUENCE [LARGE SCALE GENOMIC DNA]</scope>
    <source>
        <strain evidence="3 4">DSM 19605</strain>
    </source>
</reference>
<evidence type="ECO:0000313" key="4">
    <source>
        <dbReference type="Proteomes" id="UP000295510"/>
    </source>
</evidence>
<feature type="region of interest" description="Disordered" evidence="1">
    <location>
        <begin position="559"/>
        <end position="582"/>
    </location>
</feature>
<keyword evidence="4" id="KW-1185">Reference proteome</keyword>
<dbReference type="EMBL" id="SNYL01000011">
    <property type="protein sequence ID" value="TDQ41798.1"/>
    <property type="molecule type" value="Genomic_DNA"/>
</dbReference>
<sequence length="928" mass="103492">MSPIVLSELPSGPGTLVLCATPRLAAALRQRFGRLQAQQGRRRWDALDCRTLEQWLADLREAWLLRGSPQAWQRRELTPLQERTAWEMRIRQRLGETDTPLFDLGTLAQTAQEAHALQTVWQVRAPASWLTEEHRQFQQWRADFQAWCQTHGWATAHELDTATLRTLAADPTATPLPERLVLAGFHRLPPAALQWLEALRDRGHPVYTLTDEPAASEQEVRSYPDAAAECLAAAQWVQAQWARHPEAELAIIVPDLAEQRLRLQDTLENELAPWLLRNAHAEAPRPFNISLGQPLSETPLVGAALRLLEVFIHPHDLDLQALGSLLRHPHWSDPAEAVARAQVDALMRTALPAHTTLQGFIGWLDRAPEALRRATPMLRQHLATALRLNAEGAGRRLPSEWSNWLPNGLQQAGWLHRHALGSHAFQARQTFEETVQALALLDGILGPITLAETVRRLRQMCRERVFQPETEGLPRLQVLGLLEASGLRFDAAWIMGLRASVWPPAPRPNPLLPSAAQREAGSPHASAGIQQAFARQVHQRLLCAAPALVLSWPRSEGTAECQPSPLLPEPEAQQRLPSPTSGHWGVRALHEPSRLAPPMEDAHAPALGPDERVRGGTSLLKAQAICPAWAYYRHRLGAGTLEDPTEGLDPRQRGTLVHAALEHFWNTVGSSARLRALGEADCIDKLEACVKQALDARDATAGMAPLSPRTRRLEHARLMRLLQTWLEQERQRALPFTVVATERELPLDLDGLPLKVQVDRIDALEDGGWLMIDYKTGTRTDTRNWASERLTEPQLPLYAAIAAPSDPTHGRVAAVAFAQVHLKEPGWAGLAAHDLQLPSVHALDSRHARRHFDAARFPDWDAVLQHWAQALRAVAAEIRQGEAAVRCADERLLEHCDVRPLLRLSERRSQWLALRRQPSAAATERLAP</sequence>
<evidence type="ECO:0000313" key="3">
    <source>
        <dbReference type="EMBL" id="TDQ41798.1"/>
    </source>
</evidence>
<evidence type="ECO:0000256" key="1">
    <source>
        <dbReference type="SAM" id="MobiDB-lite"/>
    </source>
</evidence>
<evidence type="ECO:0000259" key="2">
    <source>
        <dbReference type="Pfam" id="PF12705"/>
    </source>
</evidence>
<accession>A0A4R6U5P5</accession>
<proteinExistence type="predicted"/>
<feature type="domain" description="PD-(D/E)XK endonuclease-like" evidence="2">
    <location>
        <begin position="620"/>
        <end position="899"/>
    </location>
</feature>